<organism evidence="4 5">
    <name type="scientific">Halanaerobacter jeridensis</name>
    <dbReference type="NCBI Taxonomy" id="706427"/>
    <lineage>
        <taxon>Bacteria</taxon>
        <taxon>Bacillati</taxon>
        <taxon>Bacillota</taxon>
        <taxon>Clostridia</taxon>
        <taxon>Halanaerobiales</taxon>
        <taxon>Halobacteroidaceae</taxon>
        <taxon>Halanaerobacter</taxon>
    </lineage>
</organism>
<dbReference type="PANTHER" id="PTHR30032:SF4">
    <property type="entry name" value="AMIDASE ENHANCER"/>
    <property type="match status" value="1"/>
</dbReference>
<dbReference type="Pfam" id="PF14559">
    <property type="entry name" value="TPR_19"/>
    <property type="match status" value="1"/>
</dbReference>
<keyword evidence="2" id="KW-0812">Transmembrane</keyword>
<comment type="caution">
    <text evidence="4">The sequence shown here is derived from an EMBL/GenBank/DDBJ whole genome shotgun (WGS) entry which is preliminary data.</text>
</comment>
<dbReference type="RefSeq" id="WP_204703064.1">
    <property type="nucleotide sequence ID" value="NZ_JAFBDQ010000024.1"/>
</dbReference>
<dbReference type="GO" id="GO:0030288">
    <property type="term" value="C:outer membrane-bounded periplasmic space"/>
    <property type="evidence" value="ECO:0007669"/>
    <property type="project" value="TreeGrafter"/>
</dbReference>
<dbReference type="GO" id="GO:0030435">
    <property type="term" value="P:sporulation resulting in formation of a cellular spore"/>
    <property type="evidence" value="ECO:0007669"/>
    <property type="project" value="InterPro"/>
</dbReference>
<keyword evidence="1" id="KW-0802">TPR repeat</keyword>
<evidence type="ECO:0000256" key="1">
    <source>
        <dbReference type="PROSITE-ProRule" id="PRU00339"/>
    </source>
</evidence>
<dbReference type="Proteomes" id="UP000774000">
    <property type="component" value="Unassembled WGS sequence"/>
</dbReference>
<dbReference type="SMART" id="SM00028">
    <property type="entry name" value="TPR"/>
    <property type="match status" value="3"/>
</dbReference>
<feature type="repeat" description="TPR" evidence="1">
    <location>
        <begin position="197"/>
        <end position="230"/>
    </location>
</feature>
<name>A0A939BQE8_9FIRM</name>
<dbReference type="PROSITE" id="PS50293">
    <property type="entry name" value="TPR_REGION"/>
    <property type="match status" value="1"/>
</dbReference>
<evidence type="ECO:0000313" key="4">
    <source>
        <dbReference type="EMBL" id="MBM7558068.1"/>
    </source>
</evidence>
<reference evidence="4" key="1">
    <citation type="submission" date="2021-01" db="EMBL/GenBank/DDBJ databases">
        <title>Genomic Encyclopedia of Type Strains, Phase IV (KMG-IV): sequencing the most valuable type-strain genomes for metagenomic binning, comparative biology and taxonomic classification.</title>
        <authorList>
            <person name="Goeker M."/>
        </authorList>
    </citation>
    <scope>NUCLEOTIDE SEQUENCE</scope>
    <source>
        <strain evidence="4">DSM 23230</strain>
    </source>
</reference>
<dbReference type="PANTHER" id="PTHR30032">
    <property type="entry name" value="N-ACETYLMURAMOYL-L-ALANINE AMIDASE-RELATED"/>
    <property type="match status" value="1"/>
</dbReference>
<dbReference type="Gene3D" id="1.25.40.10">
    <property type="entry name" value="Tetratricopeptide repeat domain"/>
    <property type="match status" value="1"/>
</dbReference>
<dbReference type="Pfam" id="PF08486">
    <property type="entry name" value="SpoIID"/>
    <property type="match status" value="1"/>
</dbReference>
<dbReference type="NCBIfam" id="TIGR02669">
    <property type="entry name" value="SpoIID_LytB"/>
    <property type="match status" value="1"/>
</dbReference>
<evidence type="ECO:0000259" key="3">
    <source>
        <dbReference type="Pfam" id="PF08486"/>
    </source>
</evidence>
<evidence type="ECO:0000313" key="5">
    <source>
        <dbReference type="Proteomes" id="UP000774000"/>
    </source>
</evidence>
<keyword evidence="2" id="KW-1133">Transmembrane helix</keyword>
<accession>A0A939BQE8</accession>
<sequence>MWAKLPKKRQVLLAVVSFVVIMLSSTAIGLLFNQQSQPQAEDSQQKQEQQAKKEEQLRSEELLSQAKNEYYRGDYQASIDKYQQVINKFNSSRARANLAAIYQEQGQYQLALEQYQKLTAETDNPDYRLSLAIAYYNTGQLKSAQQEFKSLINAEDIDNDYLFKEAHYYLFLLARQDGELATAKKELQQALEHKKWALGYYHLGEIEYEEGSYQQAVNYYQTALSMDESLKGVNKKLGLAYLKLEHSKDAAKYLRKAKDEVSNDQVVNRKVAQLKDKYPEYFKHDPTKPPTRESIPKEVNFKDIKALQNPGQELHIGIMTQQPRIFARVGSEFEVVRNGQVVATGDKGELIAATTEGSNQLEIGTETFSLSTPITIRPTSYAPILVHQVEYGAGYYWGGRVDMQYRGQLELRVVDGGLTAINTVPLESYLMAVVPSEMSASWPLEALKVQSVAARSYTLANLDKHSRESYDLCSTVHCAAYRGINREHARTNQAVKETAGEIMTYNDRPINAVYSANSGGHTENSEDVWNFAVPYLKAVSTQEQHPEFPLPPAELKEWLQEVPDSYSQDNRYTKDSHYRWQRELSVEYLEPRLGVAEIKEIIASNRGTGGSVEAVIIKGAQEEKTIKSGLRYKFGGLRSNRFWIQPQYQDGELSSFIFYGGGWGHNVGMDQVAVASMADNGYGYREILKHFYTGIEFGNSDE</sequence>
<dbReference type="AlphaFoldDB" id="A0A939BQE8"/>
<keyword evidence="5" id="KW-1185">Reference proteome</keyword>
<dbReference type="InterPro" id="IPR013693">
    <property type="entry name" value="SpoIID/LytB_N"/>
</dbReference>
<dbReference type="InterPro" id="IPR051922">
    <property type="entry name" value="Bact_Sporulation_Assoc"/>
</dbReference>
<keyword evidence="2" id="KW-0472">Membrane</keyword>
<dbReference type="InterPro" id="IPR019734">
    <property type="entry name" value="TPR_rpt"/>
</dbReference>
<dbReference type="InterPro" id="IPR013486">
    <property type="entry name" value="SpoIID/LytB"/>
</dbReference>
<dbReference type="PROSITE" id="PS50005">
    <property type="entry name" value="TPR"/>
    <property type="match status" value="1"/>
</dbReference>
<protein>
    <submittedName>
        <fullName evidence="4">SpoIID/LytB domain protein</fullName>
    </submittedName>
</protein>
<dbReference type="Pfam" id="PF13181">
    <property type="entry name" value="TPR_8"/>
    <property type="match status" value="1"/>
</dbReference>
<proteinExistence type="predicted"/>
<dbReference type="InterPro" id="IPR011990">
    <property type="entry name" value="TPR-like_helical_dom_sf"/>
</dbReference>
<feature type="domain" description="Sporulation stage II protein D amidase enhancer LytB N-terminal" evidence="3">
    <location>
        <begin position="415"/>
        <end position="505"/>
    </location>
</feature>
<gene>
    <name evidence="4" type="ORF">JOC47_002938</name>
</gene>
<feature type="transmembrane region" description="Helical" evidence="2">
    <location>
        <begin position="12"/>
        <end position="32"/>
    </location>
</feature>
<dbReference type="EMBL" id="JAFBDQ010000024">
    <property type="protein sequence ID" value="MBM7558068.1"/>
    <property type="molecule type" value="Genomic_DNA"/>
</dbReference>
<dbReference type="SUPFAM" id="SSF48452">
    <property type="entry name" value="TPR-like"/>
    <property type="match status" value="1"/>
</dbReference>
<evidence type="ECO:0000256" key="2">
    <source>
        <dbReference type="SAM" id="Phobius"/>
    </source>
</evidence>